<evidence type="ECO:0000313" key="2">
    <source>
        <dbReference type="EMBL" id="MEE7455660.1"/>
    </source>
</evidence>
<reference evidence="2 3" key="1">
    <citation type="journal article" date="2012" name="Genet. Mol. Biol.">
        <title>Analysis of 16S rRNA and mxaF genes revealing insights into Methylobacterium niche-specific plant association.</title>
        <authorList>
            <person name="Dourado M.N."/>
            <person name="Andreote F.D."/>
            <person name="Dini-Andreote F."/>
            <person name="Conti R."/>
            <person name="Araujo J.M."/>
            <person name="Araujo W.L."/>
        </authorList>
    </citation>
    <scope>NUCLEOTIDE SEQUENCE [LARGE SCALE GENOMIC DNA]</scope>
    <source>
        <strain evidence="2 3">SR1.6/4</strain>
    </source>
</reference>
<dbReference type="EMBL" id="MLBY01000002">
    <property type="protein sequence ID" value="MEE7455660.1"/>
    <property type="molecule type" value="Genomic_DNA"/>
</dbReference>
<name>A0ABU7T536_9HYPH</name>
<keyword evidence="3" id="KW-1185">Reference proteome</keyword>
<evidence type="ECO:0000259" key="1">
    <source>
        <dbReference type="Pfam" id="PF21831"/>
    </source>
</evidence>
<gene>
    <name evidence="2" type="ORF">MRSR164_02180</name>
</gene>
<organism evidence="2 3">
    <name type="scientific">Methylobacterium radiotolerans</name>
    <dbReference type="NCBI Taxonomy" id="31998"/>
    <lineage>
        <taxon>Bacteria</taxon>
        <taxon>Pseudomonadati</taxon>
        <taxon>Pseudomonadota</taxon>
        <taxon>Alphaproteobacteria</taxon>
        <taxon>Hyphomicrobiales</taxon>
        <taxon>Methylobacteriaceae</taxon>
        <taxon>Methylobacterium</taxon>
    </lineage>
</organism>
<accession>A0ABU7T536</accession>
<protein>
    <recommendedName>
        <fullName evidence="1">DUF6891 domain-containing protein</fullName>
    </recommendedName>
</protein>
<evidence type="ECO:0000313" key="3">
    <source>
        <dbReference type="Proteomes" id="UP001349262"/>
    </source>
</evidence>
<comment type="caution">
    <text evidence="2">The sequence shown here is derived from an EMBL/GenBank/DDBJ whole genome shotgun (WGS) entry which is preliminary data.</text>
</comment>
<dbReference type="Proteomes" id="UP001349262">
    <property type="component" value="Unassembled WGS sequence"/>
</dbReference>
<feature type="domain" description="DUF6891" evidence="1">
    <location>
        <begin position="31"/>
        <end position="216"/>
    </location>
</feature>
<dbReference type="Pfam" id="PF21831">
    <property type="entry name" value="DUF6891"/>
    <property type="match status" value="1"/>
</dbReference>
<dbReference type="InterPro" id="IPR054186">
    <property type="entry name" value="DUF6891"/>
</dbReference>
<proteinExistence type="predicted"/>
<sequence>MREFFRRLFGGQPIAMPREAASGASVEPVDRADTAERIEVLTWGGFETPASTLEAILEEYLMPESIGPVDRGWIEAEVARAFARKRDEEATWPAQTDVDRLAVAFEALDAAGIIALHRAGYTRSDGISDAAEVFHARREQGRESRGFVFYHGQDVEAVLVDRGLYLAFGAYDDRDETAAGIAAEIVAAVEAQGLRTTWEGDVGKRILVHPIRWLNRSPSDA</sequence>